<evidence type="ECO:0000256" key="5">
    <source>
        <dbReference type="ARBA" id="ARBA00023251"/>
    </source>
</evidence>
<evidence type="ECO:0000256" key="3">
    <source>
        <dbReference type="ARBA" id="ARBA00022989"/>
    </source>
</evidence>
<evidence type="ECO:0000259" key="8">
    <source>
        <dbReference type="PROSITE" id="PS50850"/>
    </source>
</evidence>
<dbReference type="PANTHER" id="PTHR42718">
    <property type="entry name" value="MAJOR FACILITATOR SUPERFAMILY MULTIDRUG TRANSPORTER MFSC"/>
    <property type="match status" value="1"/>
</dbReference>
<feature type="transmembrane region" description="Helical" evidence="7">
    <location>
        <begin position="462"/>
        <end position="482"/>
    </location>
</feature>
<feature type="transmembrane region" description="Helical" evidence="7">
    <location>
        <begin position="275"/>
        <end position="302"/>
    </location>
</feature>
<keyword evidence="3 7" id="KW-1133">Transmembrane helix</keyword>
<feature type="transmembrane region" description="Helical" evidence="7">
    <location>
        <begin position="173"/>
        <end position="193"/>
    </location>
</feature>
<comment type="subcellular location">
    <subcellularLocation>
        <location evidence="1">Cell membrane</location>
        <topology evidence="1">Multi-pass membrane protein</topology>
    </subcellularLocation>
</comment>
<evidence type="ECO:0000256" key="2">
    <source>
        <dbReference type="ARBA" id="ARBA00022692"/>
    </source>
</evidence>
<feature type="transmembrane region" description="Helical" evidence="7">
    <location>
        <begin position="116"/>
        <end position="138"/>
    </location>
</feature>
<keyword evidence="10" id="KW-1185">Reference proteome</keyword>
<feature type="transmembrane region" description="Helical" evidence="7">
    <location>
        <begin position="412"/>
        <end position="432"/>
    </location>
</feature>
<organism evidence="9 10">
    <name type="scientific">Streptomyces xanthii</name>
    <dbReference type="NCBI Taxonomy" id="2768069"/>
    <lineage>
        <taxon>Bacteria</taxon>
        <taxon>Bacillati</taxon>
        <taxon>Actinomycetota</taxon>
        <taxon>Actinomycetes</taxon>
        <taxon>Kitasatosporales</taxon>
        <taxon>Streptomycetaceae</taxon>
        <taxon>Streptomyces</taxon>
    </lineage>
</organism>
<dbReference type="RefSeq" id="WP_188337778.1">
    <property type="nucleotide sequence ID" value="NZ_CP061281.1"/>
</dbReference>
<feature type="transmembrane region" description="Helical" evidence="7">
    <location>
        <begin position="20"/>
        <end position="43"/>
    </location>
</feature>
<keyword evidence="2 7" id="KW-0812">Transmembrane</keyword>
<dbReference type="InterPro" id="IPR011701">
    <property type="entry name" value="MFS"/>
</dbReference>
<evidence type="ECO:0000256" key="1">
    <source>
        <dbReference type="ARBA" id="ARBA00004651"/>
    </source>
</evidence>
<dbReference type="AlphaFoldDB" id="A0A7H1B8M3"/>
<evidence type="ECO:0000313" key="10">
    <source>
        <dbReference type="Proteomes" id="UP000516428"/>
    </source>
</evidence>
<dbReference type="Pfam" id="PF07690">
    <property type="entry name" value="MFS_1"/>
    <property type="match status" value="1"/>
</dbReference>
<dbReference type="Gene3D" id="1.20.1250.20">
    <property type="entry name" value="MFS general substrate transporter like domains"/>
    <property type="match status" value="1"/>
</dbReference>
<feature type="region of interest" description="Disordered" evidence="6">
    <location>
        <begin position="487"/>
        <end position="515"/>
    </location>
</feature>
<feature type="transmembrane region" description="Helical" evidence="7">
    <location>
        <begin position="308"/>
        <end position="327"/>
    </location>
</feature>
<evidence type="ECO:0000313" key="9">
    <source>
        <dbReference type="EMBL" id="QNS05078.1"/>
    </source>
</evidence>
<evidence type="ECO:0000256" key="6">
    <source>
        <dbReference type="SAM" id="MobiDB-lite"/>
    </source>
</evidence>
<feature type="transmembrane region" description="Helical" evidence="7">
    <location>
        <begin position="55"/>
        <end position="75"/>
    </location>
</feature>
<dbReference type="Gene3D" id="1.20.1720.10">
    <property type="entry name" value="Multidrug resistance protein D"/>
    <property type="match status" value="1"/>
</dbReference>
<reference evidence="9 10" key="1">
    <citation type="submission" date="2020-09" db="EMBL/GenBank/DDBJ databases">
        <title>A novel species.</title>
        <authorList>
            <person name="Gao J."/>
        </authorList>
    </citation>
    <scope>NUCLEOTIDE SEQUENCE [LARGE SCALE GENOMIC DNA]</scope>
    <source>
        <strain evidence="9 10">CRXT-Y-14</strain>
    </source>
</reference>
<evidence type="ECO:0000256" key="7">
    <source>
        <dbReference type="SAM" id="Phobius"/>
    </source>
</evidence>
<feature type="transmembrane region" description="Helical" evidence="7">
    <location>
        <begin position="237"/>
        <end position="254"/>
    </location>
</feature>
<dbReference type="Proteomes" id="UP000516428">
    <property type="component" value="Chromosome"/>
</dbReference>
<dbReference type="EMBL" id="CP061281">
    <property type="protein sequence ID" value="QNS05078.1"/>
    <property type="molecule type" value="Genomic_DNA"/>
</dbReference>
<name>A0A7H1B8M3_9ACTN</name>
<feature type="transmembrane region" description="Helical" evidence="7">
    <location>
        <begin position="339"/>
        <end position="359"/>
    </location>
</feature>
<sequence>MATEPQASAAREVGGSRPTLTLIVVLLGMLTLPMAMSGTTVALPRIGADLDASGAALQWVVVGYFLAASSCMLVAGSLGDLHGRRRVLTAGAAVYTAGTLASALAPHVLLLDAARIVSGIGAAGVMASGGSLLAATFTGPARTRVFASLGTTAGLGLAFGPTFSGWLVDAVGWRATFLSYVAVGAVILLGTRLMSESRADVRPQVDKAGAATFIAGLALALFAVTQGSKSGWASAQALLPGALALALLIAFVRTERHLLRAGRRPILDIRLARNPAFAGWAVGAFALGAGTTGALTFLPTYLQGASGVSARAAGLTLLLMTVPVLALPPLGARLVNRGVPARHLLVLSLLLIAAGNAWLTTLHPGISAAGLAGPLLTIGAGQGLSIGIVDAQALSMVPASEVGMASGFLNTVRGGTGAVMLTVFGALLLSALESRIGSPEAAARVTAGAGGHTEAFTSAWHVTSWTVAALMTLLAALTHALLKTRPSRTLTTRSAPRRARPSAPSTDQAPSTTAP</sequence>
<gene>
    <name evidence="9" type="ORF">IAG42_16650</name>
</gene>
<dbReference type="SUPFAM" id="SSF103473">
    <property type="entry name" value="MFS general substrate transporter"/>
    <property type="match status" value="1"/>
</dbReference>
<feature type="transmembrane region" description="Helical" evidence="7">
    <location>
        <begin position="205"/>
        <end position="225"/>
    </location>
</feature>
<keyword evidence="4 7" id="KW-0472">Membrane</keyword>
<dbReference type="CDD" id="cd17321">
    <property type="entry name" value="MFS_MMR_MDR_like"/>
    <property type="match status" value="1"/>
</dbReference>
<dbReference type="GO" id="GO:0022857">
    <property type="term" value="F:transmembrane transporter activity"/>
    <property type="evidence" value="ECO:0007669"/>
    <property type="project" value="InterPro"/>
</dbReference>
<dbReference type="InterPro" id="IPR036259">
    <property type="entry name" value="MFS_trans_sf"/>
</dbReference>
<dbReference type="KEGG" id="sxn:IAG42_16650"/>
<protein>
    <submittedName>
        <fullName evidence="9">MFS transporter</fullName>
    </submittedName>
</protein>
<dbReference type="PANTHER" id="PTHR42718:SF49">
    <property type="entry name" value="EXPORT PROTEIN"/>
    <property type="match status" value="1"/>
</dbReference>
<dbReference type="PROSITE" id="PS50850">
    <property type="entry name" value="MFS"/>
    <property type="match status" value="1"/>
</dbReference>
<feature type="transmembrane region" description="Helical" evidence="7">
    <location>
        <begin position="87"/>
        <end position="110"/>
    </location>
</feature>
<evidence type="ECO:0000256" key="4">
    <source>
        <dbReference type="ARBA" id="ARBA00023136"/>
    </source>
</evidence>
<dbReference type="GO" id="GO:0046677">
    <property type="term" value="P:response to antibiotic"/>
    <property type="evidence" value="ECO:0007669"/>
    <property type="project" value="UniProtKB-KW"/>
</dbReference>
<feature type="domain" description="Major facilitator superfamily (MFS) profile" evidence="8">
    <location>
        <begin position="21"/>
        <end position="487"/>
    </location>
</feature>
<proteinExistence type="predicted"/>
<dbReference type="GO" id="GO:0005886">
    <property type="term" value="C:plasma membrane"/>
    <property type="evidence" value="ECO:0007669"/>
    <property type="project" value="UniProtKB-SubCell"/>
</dbReference>
<dbReference type="InterPro" id="IPR020846">
    <property type="entry name" value="MFS_dom"/>
</dbReference>
<feature type="transmembrane region" description="Helical" evidence="7">
    <location>
        <begin position="371"/>
        <end position="391"/>
    </location>
</feature>
<accession>A0A7H1B8M3</accession>
<keyword evidence="5" id="KW-0046">Antibiotic resistance</keyword>
<feature type="transmembrane region" description="Helical" evidence="7">
    <location>
        <begin position="145"/>
        <end position="167"/>
    </location>
</feature>